<dbReference type="Pfam" id="PF00128">
    <property type="entry name" value="Alpha-amylase"/>
    <property type="match status" value="1"/>
</dbReference>
<accession>A0A098RZS0</accession>
<dbReference type="PANTHER" id="PTHR47786:SF2">
    <property type="entry name" value="GLYCOSYL HYDROLASE FAMILY 13 CATALYTIC DOMAIN-CONTAINING PROTEIN"/>
    <property type="match status" value="1"/>
</dbReference>
<dbReference type="GO" id="GO:0016798">
    <property type="term" value="F:hydrolase activity, acting on glycosyl bonds"/>
    <property type="evidence" value="ECO:0007669"/>
    <property type="project" value="UniProtKB-KW"/>
</dbReference>
<dbReference type="InterPro" id="IPR006047">
    <property type="entry name" value="GH13_cat_dom"/>
</dbReference>
<dbReference type="InterPro" id="IPR017853">
    <property type="entry name" value="GH"/>
</dbReference>
<evidence type="ECO:0000256" key="1">
    <source>
        <dbReference type="SAM" id="SignalP"/>
    </source>
</evidence>
<evidence type="ECO:0000259" key="2">
    <source>
        <dbReference type="SMART" id="SM00642"/>
    </source>
</evidence>
<comment type="caution">
    <text evidence="3">The sequence shown here is derived from an EMBL/GenBank/DDBJ whole genome shotgun (WGS) entry which is preliminary data.</text>
</comment>
<dbReference type="Proteomes" id="UP000029736">
    <property type="component" value="Unassembled WGS sequence"/>
</dbReference>
<evidence type="ECO:0000313" key="3">
    <source>
        <dbReference type="EMBL" id="KGE85326.1"/>
    </source>
</evidence>
<dbReference type="InterPro" id="IPR013780">
    <property type="entry name" value="Glyco_hydro_b"/>
</dbReference>
<protein>
    <recommendedName>
        <fullName evidence="2">Glycosyl hydrolase family 13 catalytic domain-containing protein</fullName>
    </recommendedName>
</protein>
<dbReference type="Gene3D" id="2.60.40.1180">
    <property type="entry name" value="Golgi alpha-mannosidase II"/>
    <property type="match status" value="1"/>
</dbReference>
<dbReference type="Gene3D" id="3.20.20.80">
    <property type="entry name" value="Glycosidases"/>
    <property type="match status" value="1"/>
</dbReference>
<keyword evidence="4" id="KW-1185">Reference proteome</keyword>
<dbReference type="AlphaFoldDB" id="A0A098RZS0"/>
<dbReference type="SUPFAM" id="SSF51011">
    <property type="entry name" value="Glycosyl hydrolase domain"/>
    <property type="match status" value="1"/>
</dbReference>
<dbReference type="SUPFAM" id="SSF51445">
    <property type="entry name" value="(Trans)glycosidases"/>
    <property type="match status" value="1"/>
</dbReference>
<organism evidence="3 4">
    <name type="scientific">Phaeodactylibacter xiamenensis</name>
    <dbReference type="NCBI Taxonomy" id="1524460"/>
    <lineage>
        <taxon>Bacteria</taxon>
        <taxon>Pseudomonadati</taxon>
        <taxon>Bacteroidota</taxon>
        <taxon>Saprospiria</taxon>
        <taxon>Saprospirales</taxon>
        <taxon>Haliscomenobacteraceae</taxon>
        <taxon>Phaeodactylibacter</taxon>
    </lineage>
</organism>
<evidence type="ECO:0000313" key="4">
    <source>
        <dbReference type="Proteomes" id="UP000029736"/>
    </source>
</evidence>
<dbReference type="GO" id="GO:0005975">
    <property type="term" value="P:carbohydrate metabolic process"/>
    <property type="evidence" value="ECO:0007669"/>
    <property type="project" value="InterPro"/>
</dbReference>
<proteinExistence type="predicted"/>
<dbReference type="RefSeq" id="WP_044228379.1">
    <property type="nucleotide sequence ID" value="NZ_JBKAGJ010000004.1"/>
</dbReference>
<dbReference type="SMART" id="SM00642">
    <property type="entry name" value="Aamy"/>
    <property type="match status" value="1"/>
</dbReference>
<sequence>MRSLFFLLTVLSLSACGSGGEAEADNSSEPMEQPDLLPSAATPEWAARANIYEVNVRQYTPSGTLEAFAKHLPRLKEMGVDILWFMPVYPISEARRKGSLGSYYAVADYTAVNPAFGTMEEFKALVKTIHDMDMRVVLDWVPNHTGWDHPWITEHPEYYTQDSMGNVIDPVDPKTGESWGWTDVADLNYDNAALREAMIGEMLFWLEEVGVDGFRCDVAGEVPDDFWAQAVPRLRAANPELFMLAESDHPPHRNEEWFAMNYGWEFHHLMNAIAKGERSPLAIDTVLAKKAEVYNRGYFMNFLTNHDENSWQGTIEERMGPAADAMAVLAFTIDGMPLMYSGQEAGLNHRLKFFEKDTIPWNGFKKTRFYKTLLDLKHSNPALGNGLAGGVLERITVENATEEIYAYRRVKGAHQVVVLLNLSEEPQTFTLSQKGLAGEYTNVFANSTVKLTPEMSMNLNPWSYLLLEQ</sequence>
<dbReference type="EMBL" id="JPOS01000090">
    <property type="protein sequence ID" value="KGE85326.1"/>
    <property type="molecule type" value="Genomic_DNA"/>
</dbReference>
<name>A0A098RZS0_9BACT</name>
<keyword evidence="1" id="KW-0732">Signal</keyword>
<dbReference type="PROSITE" id="PS51257">
    <property type="entry name" value="PROKAR_LIPOPROTEIN"/>
    <property type="match status" value="1"/>
</dbReference>
<reference evidence="3 4" key="1">
    <citation type="journal article" date="2014" name="Int. J. Syst. Evol. Microbiol.">
        <title>Phaeodactylibacter xiamenensis gen. nov., sp. nov., a member of the family Saprospiraceae isolated from the marine alga Phaeodactylum tricornutum.</title>
        <authorList>
            <person name="Chen Z.Jr."/>
            <person name="Lei X."/>
            <person name="Lai Q."/>
            <person name="Li Y."/>
            <person name="Zhang B."/>
            <person name="Zhang J."/>
            <person name="Zhang H."/>
            <person name="Yang L."/>
            <person name="Zheng W."/>
            <person name="Tian Y."/>
            <person name="Yu Z."/>
            <person name="Xu H.Jr."/>
            <person name="Zheng T."/>
        </authorList>
    </citation>
    <scope>NUCLEOTIDE SEQUENCE [LARGE SCALE GENOMIC DNA]</scope>
    <source>
        <strain evidence="3 4">KD52</strain>
    </source>
</reference>
<dbReference type="PANTHER" id="PTHR47786">
    <property type="entry name" value="ALPHA-1,4-GLUCAN:MALTOSE-1-PHOSPHATE MALTOSYLTRANSFERASE"/>
    <property type="match status" value="1"/>
</dbReference>
<dbReference type="CDD" id="cd11313">
    <property type="entry name" value="AmyAc_arch_bac_AmyA"/>
    <property type="match status" value="1"/>
</dbReference>
<gene>
    <name evidence="3" type="ORF">IX84_27875</name>
</gene>
<feature type="chain" id="PRO_5001939612" description="Glycosyl hydrolase family 13 catalytic domain-containing protein" evidence="1">
    <location>
        <begin position="18"/>
        <end position="469"/>
    </location>
</feature>
<feature type="domain" description="Glycosyl hydrolase family 13 catalytic" evidence="2">
    <location>
        <begin position="53"/>
        <end position="377"/>
    </location>
</feature>
<dbReference type="OrthoDB" id="9805159at2"/>
<dbReference type="STRING" id="1524460.IX84_27875"/>
<feature type="signal peptide" evidence="1">
    <location>
        <begin position="1"/>
        <end position="17"/>
    </location>
</feature>